<evidence type="ECO:0000313" key="11">
    <source>
        <dbReference type="EMBL" id="SFN33601.1"/>
    </source>
</evidence>
<feature type="compositionally biased region" description="Polar residues" evidence="8">
    <location>
        <begin position="283"/>
        <end position="294"/>
    </location>
</feature>
<gene>
    <name evidence="11" type="ORF">SAMN05216386_0540</name>
</gene>
<keyword evidence="3" id="KW-1003">Cell membrane</keyword>
<organism evidence="11 12">
    <name type="scientific">Nitrosospira briensis</name>
    <dbReference type="NCBI Taxonomy" id="35799"/>
    <lineage>
        <taxon>Bacteria</taxon>
        <taxon>Pseudomonadati</taxon>
        <taxon>Pseudomonadota</taxon>
        <taxon>Betaproteobacteria</taxon>
        <taxon>Nitrosomonadales</taxon>
        <taxon>Nitrosomonadaceae</taxon>
        <taxon>Nitrosospira</taxon>
    </lineage>
</organism>
<evidence type="ECO:0000256" key="5">
    <source>
        <dbReference type="ARBA" id="ARBA00022989"/>
    </source>
</evidence>
<keyword evidence="4 9" id="KW-0812">Transmembrane</keyword>
<dbReference type="InterPro" id="IPR050330">
    <property type="entry name" value="Bact_OuterMem_StrucFunc"/>
</dbReference>
<evidence type="ECO:0000256" key="9">
    <source>
        <dbReference type="SAM" id="Phobius"/>
    </source>
</evidence>
<keyword evidence="5 9" id="KW-1133">Transmembrane helix</keyword>
<evidence type="ECO:0000256" key="2">
    <source>
        <dbReference type="ARBA" id="ARBA00008914"/>
    </source>
</evidence>
<dbReference type="PANTHER" id="PTHR30329:SF21">
    <property type="entry name" value="LIPOPROTEIN YIAD-RELATED"/>
    <property type="match status" value="1"/>
</dbReference>
<dbReference type="AlphaFoldDB" id="A0A1I4Y6D3"/>
<accession>A0A1I4Y6D3</accession>
<evidence type="ECO:0000256" key="7">
    <source>
        <dbReference type="PROSITE-ProRule" id="PRU00473"/>
    </source>
</evidence>
<evidence type="ECO:0000256" key="4">
    <source>
        <dbReference type="ARBA" id="ARBA00022692"/>
    </source>
</evidence>
<dbReference type="InterPro" id="IPR025713">
    <property type="entry name" value="MotB-like_N_dom"/>
</dbReference>
<dbReference type="InterPro" id="IPR036737">
    <property type="entry name" value="OmpA-like_sf"/>
</dbReference>
<dbReference type="PROSITE" id="PS51123">
    <property type="entry name" value="OMPA_2"/>
    <property type="match status" value="1"/>
</dbReference>
<keyword evidence="6 7" id="KW-0472">Membrane</keyword>
<dbReference type="RefSeq" id="WP_074794293.1">
    <property type="nucleotide sequence ID" value="NZ_FOVJ01000001.1"/>
</dbReference>
<dbReference type="InterPro" id="IPR006665">
    <property type="entry name" value="OmpA-like"/>
</dbReference>
<evidence type="ECO:0000256" key="3">
    <source>
        <dbReference type="ARBA" id="ARBA00022475"/>
    </source>
</evidence>
<feature type="domain" description="OmpA-like" evidence="10">
    <location>
        <begin position="157"/>
        <end position="277"/>
    </location>
</feature>
<dbReference type="CDD" id="cd07185">
    <property type="entry name" value="OmpA_C-like"/>
    <property type="match status" value="1"/>
</dbReference>
<proteinExistence type="inferred from homology"/>
<dbReference type="Gene3D" id="3.30.1330.60">
    <property type="entry name" value="OmpA-like domain"/>
    <property type="match status" value="1"/>
</dbReference>
<dbReference type="GO" id="GO:0005886">
    <property type="term" value="C:plasma membrane"/>
    <property type="evidence" value="ECO:0007669"/>
    <property type="project" value="UniProtKB-SubCell"/>
</dbReference>
<dbReference type="NCBIfam" id="NF006548">
    <property type="entry name" value="PRK09041.1"/>
    <property type="match status" value="1"/>
</dbReference>
<evidence type="ECO:0000256" key="6">
    <source>
        <dbReference type="ARBA" id="ARBA00023136"/>
    </source>
</evidence>
<comment type="subcellular location">
    <subcellularLocation>
        <location evidence="1">Cell membrane</location>
        <topology evidence="1">Single-pass membrane protein</topology>
    </subcellularLocation>
</comment>
<feature type="transmembrane region" description="Helical" evidence="9">
    <location>
        <begin position="26"/>
        <end position="45"/>
    </location>
</feature>
<evidence type="ECO:0000259" key="10">
    <source>
        <dbReference type="PROSITE" id="PS51123"/>
    </source>
</evidence>
<dbReference type="Pfam" id="PF13677">
    <property type="entry name" value="MotB_plug"/>
    <property type="match status" value="1"/>
</dbReference>
<sequence>MADQPRPIVVRKIRKSGRPHGGQWKIAYADFVTAMMAFFLLMWLLSTSSRAELQGISGYFQPTSQIVQKSGSSSHNGSSVIQGGGRDLIEQNGYTRKYEEETSERSFNLKAAHAELERLDARRLEDLKSRLERLIQSNPTMHKFRKQLLLDITTEGLRIQIVDDQNRPMFALARAELEPHTKAILQKLGEVLNEMPNKVSLADHTDATPYANGEKHYSNWELSADRANASRRQLVMGGMNEQKIMRVVGLSSAALFDKDDPANPVNRRISIIVMSKKAATALSNEGGETTNTKNGIIADSQASRPRGS</sequence>
<dbReference type="OrthoDB" id="9809186at2"/>
<dbReference type="STRING" id="1266925.GCA_000619905_00233"/>
<dbReference type="Proteomes" id="UP000183107">
    <property type="component" value="Unassembled WGS sequence"/>
</dbReference>
<reference evidence="12" key="1">
    <citation type="submission" date="2016-10" db="EMBL/GenBank/DDBJ databases">
        <authorList>
            <person name="Varghese N."/>
        </authorList>
    </citation>
    <scope>NUCLEOTIDE SEQUENCE [LARGE SCALE GENOMIC DNA]</scope>
    <source>
        <strain evidence="12">Nsp8</strain>
    </source>
</reference>
<dbReference type="SUPFAM" id="SSF103088">
    <property type="entry name" value="OmpA-like"/>
    <property type="match status" value="1"/>
</dbReference>
<keyword evidence="12" id="KW-1185">Reference proteome</keyword>
<dbReference type="EMBL" id="FOVJ01000001">
    <property type="protein sequence ID" value="SFN33601.1"/>
    <property type="molecule type" value="Genomic_DNA"/>
</dbReference>
<comment type="similarity">
    <text evidence="2">Belongs to the MotB family.</text>
</comment>
<evidence type="ECO:0000256" key="1">
    <source>
        <dbReference type="ARBA" id="ARBA00004162"/>
    </source>
</evidence>
<evidence type="ECO:0000256" key="8">
    <source>
        <dbReference type="SAM" id="MobiDB-lite"/>
    </source>
</evidence>
<name>A0A1I4Y6D3_9PROT</name>
<dbReference type="PANTHER" id="PTHR30329">
    <property type="entry name" value="STATOR ELEMENT OF FLAGELLAR MOTOR COMPLEX"/>
    <property type="match status" value="1"/>
</dbReference>
<dbReference type="Pfam" id="PF00691">
    <property type="entry name" value="OmpA"/>
    <property type="match status" value="1"/>
</dbReference>
<evidence type="ECO:0000313" key="12">
    <source>
        <dbReference type="Proteomes" id="UP000183107"/>
    </source>
</evidence>
<protein>
    <submittedName>
        <fullName evidence="11">Chemotaxis protein MotB</fullName>
    </submittedName>
</protein>
<feature type="region of interest" description="Disordered" evidence="8">
    <location>
        <begin position="283"/>
        <end position="308"/>
    </location>
</feature>